<name>A0A0R2LG75_9LACO</name>
<reference evidence="1 2" key="1">
    <citation type="journal article" date="2015" name="Genome Announc.">
        <title>Expanding the biotechnology potential of lactobacilli through comparative genomics of 213 strains and associated genera.</title>
        <authorList>
            <person name="Sun Z."/>
            <person name="Harris H.M."/>
            <person name="McCann A."/>
            <person name="Guo C."/>
            <person name="Argimon S."/>
            <person name="Zhang W."/>
            <person name="Yang X."/>
            <person name="Jeffery I.B."/>
            <person name="Cooney J.C."/>
            <person name="Kagawa T.F."/>
            <person name="Liu W."/>
            <person name="Song Y."/>
            <person name="Salvetti E."/>
            <person name="Wrobel A."/>
            <person name="Rasinkangas P."/>
            <person name="Parkhill J."/>
            <person name="Rea M.C."/>
            <person name="O'Sullivan O."/>
            <person name="Ritari J."/>
            <person name="Douillard F.P."/>
            <person name="Paul Ross R."/>
            <person name="Yang R."/>
            <person name="Briner A.E."/>
            <person name="Felis G.E."/>
            <person name="de Vos W.M."/>
            <person name="Barrangou R."/>
            <person name="Klaenhammer T.R."/>
            <person name="Caufield P.W."/>
            <person name="Cui Y."/>
            <person name="Zhang H."/>
            <person name="O'Toole P.W."/>
        </authorList>
    </citation>
    <scope>NUCLEOTIDE SEQUENCE [LARGE SCALE GENOMIC DNA]</scope>
    <source>
        <strain evidence="1 2">DSM 24716</strain>
    </source>
</reference>
<protein>
    <submittedName>
        <fullName evidence="1">DNA alkylation repair enzyme</fullName>
    </submittedName>
</protein>
<dbReference type="Gene3D" id="1.25.40.290">
    <property type="entry name" value="ARM repeat domains"/>
    <property type="match status" value="1"/>
</dbReference>
<dbReference type="RefSeq" id="WP_057879599.1">
    <property type="nucleotide sequence ID" value="NZ_JQCF01000001.1"/>
</dbReference>
<comment type="caution">
    <text evidence="1">The sequence shown here is derived from an EMBL/GenBank/DDBJ whole genome shotgun (WGS) entry which is preliminary data.</text>
</comment>
<accession>A0A0R2LG75</accession>
<dbReference type="PATRIC" id="fig|993692.3.peg.184"/>
<dbReference type="Proteomes" id="UP000051006">
    <property type="component" value="Unassembled WGS sequence"/>
</dbReference>
<dbReference type="SUPFAM" id="SSF48371">
    <property type="entry name" value="ARM repeat"/>
    <property type="match status" value="1"/>
</dbReference>
<dbReference type="AlphaFoldDB" id="A0A0R2LG75"/>
<evidence type="ECO:0000313" key="1">
    <source>
        <dbReference type="EMBL" id="KRO00862.1"/>
    </source>
</evidence>
<sequence>MQLKDMYSTEFLETLAGSVKDSLPEFKEKQFLAACLTDDWESLKLMERSDRIVYSLHEQFPVDFDQTADILRQIGPSFTGLVAVCLPNYVAKYGLDNWQTSMDLLRLLTQYSSAEFAIRPFLVKYPLETSQQMLRWSKSNNTDVRRLASEGMRPRLPWGMRLKQYMVDPAPVVEILHNLIFDKTEYVQKSVANNLNDISKDHPQLVIDFAKKYWGQQTSTDWVLTRGLRTLFKQGDPVVLKLLGYDPQAADELKKIQLKSVESEVSIGESSTLHYNITSKSNYNLSIYLGYRVHYVRQNKTDSYKDFFLKKTELRSNHSLTGDVKIKWRQLSTRKIYPGLHRIDLLVNAKMVDSCKIQLNNEEY</sequence>
<evidence type="ECO:0000313" key="2">
    <source>
        <dbReference type="Proteomes" id="UP000051006"/>
    </source>
</evidence>
<dbReference type="OrthoDB" id="9797162at2"/>
<dbReference type="Pfam" id="PF08713">
    <property type="entry name" value="DNA_alkylation"/>
    <property type="match status" value="1"/>
</dbReference>
<gene>
    <name evidence="1" type="ORF">IV57_GL000183</name>
</gene>
<proteinExistence type="predicted"/>
<dbReference type="InterPro" id="IPR016024">
    <property type="entry name" value="ARM-type_fold"/>
</dbReference>
<organism evidence="1 2">
    <name type="scientific">Companilactobacillus kimchiensis</name>
    <dbReference type="NCBI Taxonomy" id="993692"/>
    <lineage>
        <taxon>Bacteria</taxon>
        <taxon>Bacillati</taxon>
        <taxon>Bacillota</taxon>
        <taxon>Bacilli</taxon>
        <taxon>Lactobacillales</taxon>
        <taxon>Lactobacillaceae</taxon>
        <taxon>Companilactobacillus</taxon>
    </lineage>
</organism>
<dbReference type="InterPro" id="IPR014825">
    <property type="entry name" value="DNA_alkylation"/>
</dbReference>
<dbReference type="EMBL" id="JQCF01000001">
    <property type="protein sequence ID" value="KRO00862.1"/>
    <property type="molecule type" value="Genomic_DNA"/>
</dbReference>
<keyword evidence="2" id="KW-1185">Reference proteome</keyword>